<dbReference type="Proteomes" id="UP001153076">
    <property type="component" value="Unassembled WGS sequence"/>
</dbReference>
<dbReference type="PROSITE" id="PS51375">
    <property type="entry name" value="PPR"/>
    <property type="match status" value="1"/>
</dbReference>
<protein>
    <recommendedName>
        <fullName evidence="6">Pentatricopeptide repeat-containing protein</fullName>
    </recommendedName>
</protein>
<evidence type="ECO:0000256" key="2">
    <source>
        <dbReference type="ARBA" id="ARBA00022737"/>
    </source>
</evidence>
<dbReference type="Gene3D" id="1.25.40.10">
    <property type="entry name" value="Tetratricopeptide repeat domain"/>
    <property type="match status" value="2"/>
</dbReference>
<dbReference type="EMBL" id="JAKOGI010000015">
    <property type="protein sequence ID" value="KAJ8450455.1"/>
    <property type="molecule type" value="Genomic_DNA"/>
</dbReference>
<dbReference type="OrthoDB" id="411857at2759"/>
<proteinExistence type="inferred from homology"/>
<reference evidence="4" key="1">
    <citation type="submission" date="2022-04" db="EMBL/GenBank/DDBJ databases">
        <title>Carnegiea gigantea Genome sequencing and assembly v2.</title>
        <authorList>
            <person name="Copetti D."/>
            <person name="Sanderson M.J."/>
            <person name="Burquez A."/>
            <person name="Wojciechowski M.F."/>
        </authorList>
    </citation>
    <scope>NUCLEOTIDE SEQUENCE</scope>
    <source>
        <strain evidence="4">SGP5-SGP5p</strain>
        <tissue evidence="4">Aerial part</tissue>
    </source>
</reference>
<organism evidence="4 5">
    <name type="scientific">Carnegiea gigantea</name>
    <dbReference type="NCBI Taxonomy" id="171969"/>
    <lineage>
        <taxon>Eukaryota</taxon>
        <taxon>Viridiplantae</taxon>
        <taxon>Streptophyta</taxon>
        <taxon>Embryophyta</taxon>
        <taxon>Tracheophyta</taxon>
        <taxon>Spermatophyta</taxon>
        <taxon>Magnoliopsida</taxon>
        <taxon>eudicotyledons</taxon>
        <taxon>Gunneridae</taxon>
        <taxon>Pentapetalae</taxon>
        <taxon>Caryophyllales</taxon>
        <taxon>Cactineae</taxon>
        <taxon>Cactaceae</taxon>
        <taxon>Cactoideae</taxon>
        <taxon>Echinocereeae</taxon>
        <taxon>Carnegiea</taxon>
    </lineage>
</organism>
<dbReference type="InterPro" id="IPR044179">
    <property type="entry name" value="PPR5-like"/>
</dbReference>
<keyword evidence="5" id="KW-1185">Reference proteome</keyword>
<gene>
    <name evidence="4" type="ORF">Cgig2_002140</name>
</gene>
<dbReference type="InterPro" id="IPR002885">
    <property type="entry name" value="PPR_rpt"/>
</dbReference>
<dbReference type="Pfam" id="PF13812">
    <property type="entry name" value="PPR_3"/>
    <property type="match status" value="2"/>
</dbReference>
<evidence type="ECO:0000256" key="3">
    <source>
        <dbReference type="PROSITE-ProRule" id="PRU00708"/>
    </source>
</evidence>
<evidence type="ECO:0000313" key="5">
    <source>
        <dbReference type="Proteomes" id="UP001153076"/>
    </source>
</evidence>
<comment type="caution">
    <text evidence="4">The sequence shown here is derived from an EMBL/GenBank/DDBJ whole genome shotgun (WGS) entry which is preliminary data.</text>
</comment>
<dbReference type="InterPro" id="IPR011990">
    <property type="entry name" value="TPR-like_helical_dom_sf"/>
</dbReference>
<sequence length="446" mass="50559">MSFVRRVRVRVLASTTKGLCFGSHIPQKLVNSQKNFCSYASTSNPLIQRLIKEPTSRTKAVLDSEENSILKSFDFSWHALIAALNSSSTSKAVQALEWRLEKMLKYDERNPEQYSDLICLCGETRSLQLAIRAFLAMESDGVKPTVDVFNSLISVSLSSRNEMTALSLFEIMERSKDYKPNSKTYNAFISMYSKAGNFNAMQEWASAKTAAGFTADLHTYESLISGSIKAKKFDLAGKYYDEMMSSGIIPNITILEKMFDGLCEQRHFAHAKEFVLHMLDHGWEISAHIAHRLAGLYSEMGKIVEIEELLQTLTESNQNPEVLSQVHCGIISMHARADRLDDMEYSVGRMLKHGITFKSAEVINMVICSYFRKAAYDRLELFLDHVKSSHRFSRSTYDLLVAGCRKAGLSDRLDTLLKDIIQSSRPVSKWLPRAPFQFREGLLYLL</sequence>
<dbReference type="PANTHER" id="PTHR47874:SF4">
    <property type="entry name" value="EXPRESSED PROTEIN"/>
    <property type="match status" value="1"/>
</dbReference>
<dbReference type="PANTHER" id="PTHR47874">
    <property type="entry name" value="EXPRESSED PROTEIN"/>
    <property type="match status" value="1"/>
</dbReference>
<evidence type="ECO:0000313" key="4">
    <source>
        <dbReference type="EMBL" id="KAJ8450455.1"/>
    </source>
</evidence>
<keyword evidence="2" id="KW-0677">Repeat</keyword>
<name>A0A9Q1KV44_9CARY</name>
<evidence type="ECO:0008006" key="6">
    <source>
        <dbReference type="Google" id="ProtNLM"/>
    </source>
</evidence>
<dbReference type="NCBIfam" id="TIGR00756">
    <property type="entry name" value="PPR"/>
    <property type="match status" value="1"/>
</dbReference>
<accession>A0A9Q1KV44</accession>
<dbReference type="GO" id="GO:0003729">
    <property type="term" value="F:mRNA binding"/>
    <property type="evidence" value="ECO:0007669"/>
    <property type="project" value="InterPro"/>
</dbReference>
<evidence type="ECO:0000256" key="1">
    <source>
        <dbReference type="ARBA" id="ARBA00007626"/>
    </source>
</evidence>
<comment type="similarity">
    <text evidence="1">Belongs to the PPR family. P subfamily.</text>
</comment>
<feature type="repeat" description="PPR" evidence="3">
    <location>
        <begin position="216"/>
        <end position="250"/>
    </location>
</feature>
<dbReference type="Pfam" id="PF01535">
    <property type="entry name" value="PPR"/>
    <property type="match status" value="1"/>
</dbReference>
<dbReference type="AlphaFoldDB" id="A0A9Q1KV44"/>